<dbReference type="SMART" id="SM00267">
    <property type="entry name" value="GGDEF"/>
    <property type="match status" value="1"/>
</dbReference>
<dbReference type="Pfam" id="PF05230">
    <property type="entry name" value="MASE2"/>
    <property type="match status" value="1"/>
</dbReference>
<dbReference type="EMBL" id="CP039371">
    <property type="protein sequence ID" value="QCI14564.1"/>
    <property type="molecule type" value="Genomic_DNA"/>
</dbReference>
<dbReference type="SUPFAM" id="SSF55073">
    <property type="entry name" value="Nucleotide cyclase"/>
    <property type="match status" value="1"/>
</dbReference>
<keyword evidence="4" id="KW-0812">Transmembrane</keyword>
<evidence type="ECO:0000256" key="3">
    <source>
        <dbReference type="ARBA" id="ARBA00012528"/>
    </source>
</evidence>
<dbReference type="OrthoDB" id="9812260at2"/>
<evidence type="ECO:0000313" key="6">
    <source>
        <dbReference type="EMBL" id="QCI14564.1"/>
    </source>
</evidence>
<dbReference type="Proteomes" id="UP000298551">
    <property type="component" value="Chromosome"/>
</dbReference>
<comment type="subcellular location">
    <subcellularLocation>
        <location evidence="2">Cell inner membrane</location>
    </subcellularLocation>
</comment>
<evidence type="ECO:0000259" key="5">
    <source>
        <dbReference type="PROSITE" id="PS50887"/>
    </source>
</evidence>
<dbReference type="FunFam" id="3.30.70.270:FF:000001">
    <property type="entry name" value="Diguanylate cyclase domain protein"/>
    <property type="match status" value="1"/>
</dbReference>
<evidence type="ECO:0000256" key="4">
    <source>
        <dbReference type="SAM" id="Phobius"/>
    </source>
</evidence>
<protein>
    <recommendedName>
        <fullName evidence="3">diguanylate cyclase</fullName>
        <ecNumber evidence="3">2.7.7.65</ecNumber>
    </recommendedName>
</protein>
<keyword evidence="4" id="KW-1133">Transmembrane helix</keyword>
<dbReference type="Gene3D" id="3.30.70.270">
    <property type="match status" value="1"/>
</dbReference>
<dbReference type="GO" id="GO:0052621">
    <property type="term" value="F:diguanylate cyclase activity"/>
    <property type="evidence" value="ECO:0007669"/>
    <property type="project" value="UniProtKB-EC"/>
</dbReference>
<dbReference type="GO" id="GO:0005886">
    <property type="term" value="C:plasma membrane"/>
    <property type="evidence" value="ECO:0007669"/>
    <property type="project" value="UniProtKB-SubCell"/>
</dbReference>
<dbReference type="InterPro" id="IPR050469">
    <property type="entry name" value="Diguanylate_Cyclase"/>
</dbReference>
<dbReference type="PANTHER" id="PTHR45138:SF24">
    <property type="entry name" value="DIGUANYLATE CYCLASE DGCC-RELATED"/>
    <property type="match status" value="1"/>
</dbReference>
<dbReference type="NCBIfam" id="TIGR00254">
    <property type="entry name" value="GGDEF"/>
    <property type="match status" value="1"/>
</dbReference>
<name>A0A4D6XGD5_PSEPU</name>
<feature type="transmembrane region" description="Helical" evidence="4">
    <location>
        <begin position="80"/>
        <end position="104"/>
    </location>
</feature>
<dbReference type="GO" id="GO:1902201">
    <property type="term" value="P:negative regulation of bacterial-type flagellum-dependent cell motility"/>
    <property type="evidence" value="ECO:0007669"/>
    <property type="project" value="TreeGrafter"/>
</dbReference>
<dbReference type="InterPro" id="IPR029787">
    <property type="entry name" value="Nucleotide_cyclase"/>
</dbReference>
<accession>A0A4D6XGD5</accession>
<dbReference type="RefSeq" id="WP_136916561.1">
    <property type="nucleotide sequence ID" value="NZ_CP039371.1"/>
</dbReference>
<keyword evidence="4" id="KW-0472">Membrane</keyword>
<organism evidence="6 7">
    <name type="scientific">Pseudomonas putida</name>
    <name type="common">Arthrobacter siderocapsulatus</name>
    <dbReference type="NCBI Taxonomy" id="303"/>
    <lineage>
        <taxon>Bacteria</taxon>
        <taxon>Pseudomonadati</taxon>
        <taxon>Pseudomonadota</taxon>
        <taxon>Gammaproteobacteria</taxon>
        <taxon>Pseudomonadales</taxon>
        <taxon>Pseudomonadaceae</taxon>
        <taxon>Pseudomonas</taxon>
    </lineage>
</organism>
<dbReference type="AlphaFoldDB" id="A0A4D6XGD5"/>
<evidence type="ECO:0000256" key="2">
    <source>
        <dbReference type="ARBA" id="ARBA00004533"/>
    </source>
</evidence>
<feature type="transmembrane region" description="Helical" evidence="4">
    <location>
        <begin position="16"/>
        <end position="35"/>
    </location>
</feature>
<feature type="transmembrane region" description="Helical" evidence="4">
    <location>
        <begin position="116"/>
        <end position="136"/>
    </location>
</feature>
<evidence type="ECO:0000313" key="7">
    <source>
        <dbReference type="Proteomes" id="UP000298551"/>
    </source>
</evidence>
<feature type="transmembrane region" description="Helical" evidence="4">
    <location>
        <begin position="148"/>
        <end position="170"/>
    </location>
</feature>
<dbReference type="PROSITE" id="PS50887">
    <property type="entry name" value="GGDEF"/>
    <property type="match status" value="1"/>
</dbReference>
<reference evidence="7" key="1">
    <citation type="submission" date="2019-04" db="EMBL/GenBank/DDBJ databases">
        <title>Genome sequence of Pseudomonas putida 1290, an auxin catabolizing strain.</title>
        <authorList>
            <person name="Laird T.S."/>
            <person name="Leveau J.H.J."/>
        </authorList>
    </citation>
    <scope>NUCLEOTIDE SEQUENCE [LARGE SCALE GENOMIC DNA]</scope>
    <source>
        <strain evidence="7">1290</strain>
    </source>
</reference>
<dbReference type="EC" id="2.7.7.65" evidence="3"/>
<dbReference type="CDD" id="cd01949">
    <property type="entry name" value="GGDEF"/>
    <property type="match status" value="1"/>
</dbReference>
<dbReference type="InterPro" id="IPR000160">
    <property type="entry name" value="GGDEF_dom"/>
</dbReference>
<comment type="cofactor">
    <cofactor evidence="1">
        <name>Mg(2+)</name>
        <dbReference type="ChEBI" id="CHEBI:18420"/>
    </cofactor>
</comment>
<dbReference type="Pfam" id="PF00990">
    <property type="entry name" value="GGDEF"/>
    <property type="match status" value="1"/>
</dbReference>
<dbReference type="InterPro" id="IPR043128">
    <property type="entry name" value="Rev_trsase/Diguanyl_cyclase"/>
</dbReference>
<dbReference type="InterPro" id="IPR007894">
    <property type="entry name" value="MASE2"/>
</dbReference>
<dbReference type="PANTHER" id="PTHR45138">
    <property type="entry name" value="REGULATORY COMPONENTS OF SENSORY TRANSDUCTION SYSTEM"/>
    <property type="match status" value="1"/>
</dbReference>
<gene>
    <name evidence="6" type="ORF">E6B08_25830</name>
</gene>
<sequence>MNERRGKGLSFAKRMYVPRAIGTGLGFFCVLIGIAPMAPGWWIWALLLGHGFVWPHLAYQLARRSRHPFRAEQRNLIFDGFAGGCWAGVMGLNPLPSVIILSMIAMDKIAAGGWHMLVKTLLAQALGIGVGLWLYAPPLFPQTSQAQMLACLPILLIYPMAIGMICYQVTVQLTQHKRALARLSETDSLTGLRNHGAWQGMLIREFQRCQGNDASCHLALIDVDHFKRINDRHGHLVGDDILRTISAKLSLHLRKRDPAARYGGDEFCVLLPDTTAEQAVEILERLRQSIEAYHDPALPQLSLSLSIGVAPYADRFANAEAWLHAADMALYAAKSAGRNRIMLADEAGQAEHSA</sequence>
<proteinExistence type="predicted"/>
<feature type="domain" description="GGDEF" evidence="5">
    <location>
        <begin position="214"/>
        <end position="346"/>
    </location>
</feature>
<evidence type="ECO:0000256" key="1">
    <source>
        <dbReference type="ARBA" id="ARBA00001946"/>
    </source>
</evidence>
<feature type="transmembrane region" description="Helical" evidence="4">
    <location>
        <begin position="41"/>
        <end position="59"/>
    </location>
</feature>
<dbReference type="GO" id="GO:0043709">
    <property type="term" value="P:cell adhesion involved in single-species biofilm formation"/>
    <property type="evidence" value="ECO:0007669"/>
    <property type="project" value="TreeGrafter"/>
</dbReference>